<sequence>MIGTATAVLSSCPALAAARSAPALSRAHPLPIHSVRLLPSTWLDAIEANRAYLLRLEPDRLLHNFRVFAGLAPKGEVYGGWESDTIAGHTLGHYLTALSLMHAQTGDAACRQRVDYIVDELAACQAAHGDGYVAGFSRKRGDVVETGKALFPELVAGDIRSMGFDLNGCWVPFYNWHKLFAGLFDAQTWCGNARALPVAVALGGYIDRVFAALDEDQVQRVLDCEHGGINESFAELHARTGDPRWLALAERIRHRKVLDPLSVRQDSLPWIHANTQIPKIIGLARLHEVTGKPEHAVAPRFFWETVTRDYSYVIGGNADREYFTAPRTISKHITEETCESCNSYNMLKLTRHLYAWRPEARLFDYYERAHINHMLAHQDPATGMFAYMVPLMSGAAREWSKPFDHFWCCVGSGMETHAKHGESIWWAGDDGALLVNLYIPSVLDWRGKRARLRLETAYPFGDSIALTVEQPGDGRFPIALRIPGWCRGAALAINGKAEPLAVTDGYARIDRRWRAGDRIVLTLPMALRTEPTNDDPATIALLHGPVVLAADLGPADRPFDGPAPALVAADVLAGFAPVDAAAGRFRTQGIARPGDLAFAPFFQMRDRRTAVYFKAFDDAGWTREQAAYAAEQARLRDLAARSVDVINLGEMQPERDHQLTAKNSYAVTYRSRHGRDARTFGYFEFRAQVRPGPLRLQATYWGEERNKLFDILVDGTRIATQRLDGAVPGDFFDRAYAIPEALTRGKQSVLIRFQPANDTTRCGPVFGVRIIAP</sequence>
<keyword evidence="1" id="KW-0732">Signal</keyword>
<organism evidence="5 6">
    <name type="scientific">Sphingomonas sanxanigenens DSM 19645 = NX02</name>
    <dbReference type="NCBI Taxonomy" id="1123269"/>
    <lineage>
        <taxon>Bacteria</taxon>
        <taxon>Pseudomonadati</taxon>
        <taxon>Pseudomonadota</taxon>
        <taxon>Alphaproteobacteria</taxon>
        <taxon>Sphingomonadales</taxon>
        <taxon>Sphingomonadaceae</taxon>
        <taxon>Sphingomonas</taxon>
    </lineage>
</organism>
<dbReference type="InterPro" id="IPR008928">
    <property type="entry name" value="6-hairpin_glycosidase_sf"/>
</dbReference>
<dbReference type="EMBL" id="CP006644">
    <property type="protein sequence ID" value="AHE55470.1"/>
    <property type="molecule type" value="Genomic_DNA"/>
</dbReference>
<dbReference type="HOGENOM" id="CLU_008033_1_0_5"/>
<evidence type="ECO:0000259" key="2">
    <source>
        <dbReference type="Pfam" id="PF07944"/>
    </source>
</evidence>
<feature type="signal peptide" evidence="1">
    <location>
        <begin position="1"/>
        <end position="16"/>
    </location>
</feature>
<protein>
    <recommendedName>
        <fullName evidence="7">Glycoside hydrolase family 127 protein</fullName>
    </recommendedName>
</protein>
<dbReference type="Pfam" id="PF20620">
    <property type="entry name" value="DUF6805"/>
    <property type="match status" value="1"/>
</dbReference>
<dbReference type="eggNOG" id="COG3533">
    <property type="taxonomic scope" value="Bacteria"/>
</dbReference>
<dbReference type="KEGG" id="ssan:NX02_19030"/>
<dbReference type="SUPFAM" id="SSF48208">
    <property type="entry name" value="Six-hairpin glycosidases"/>
    <property type="match status" value="1"/>
</dbReference>
<dbReference type="Pfam" id="PF20736">
    <property type="entry name" value="Glyco_hydro127M"/>
    <property type="match status" value="1"/>
</dbReference>
<dbReference type="PATRIC" id="fig|1123269.5.peg.3723"/>
<name>W0AIL1_9SPHN</name>
<gene>
    <name evidence="5" type="ORF">NX02_19030</name>
</gene>
<evidence type="ECO:0000256" key="1">
    <source>
        <dbReference type="SAM" id="SignalP"/>
    </source>
</evidence>
<dbReference type="OrthoDB" id="9757939at2"/>
<feature type="domain" description="Non-reducing end beta-L-arabinofuranosidase-like GH127 catalytic" evidence="2">
    <location>
        <begin position="34"/>
        <end position="422"/>
    </location>
</feature>
<dbReference type="RefSeq" id="WP_025293641.1">
    <property type="nucleotide sequence ID" value="NZ_CP006644.1"/>
</dbReference>
<feature type="domain" description="Non-reducing end beta-L-arabinofuranosidase-like GH127 middle" evidence="4">
    <location>
        <begin position="433"/>
        <end position="525"/>
    </location>
</feature>
<dbReference type="Proteomes" id="UP000018851">
    <property type="component" value="Chromosome"/>
</dbReference>
<dbReference type="STRING" id="1123269.NX02_19030"/>
<dbReference type="GO" id="GO:0005975">
    <property type="term" value="P:carbohydrate metabolic process"/>
    <property type="evidence" value="ECO:0007669"/>
    <property type="project" value="InterPro"/>
</dbReference>
<dbReference type="InterPro" id="IPR046544">
    <property type="entry name" value="GH146_SB_dom"/>
</dbReference>
<keyword evidence="6" id="KW-1185">Reference proteome</keyword>
<evidence type="ECO:0000259" key="3">
    <source>
        <dbReference type="Pfam" id="PF20620"/>
    </source>
</evidence>
<accession>W0AIL1</accession>
<evidence type="ECO:0008006" key="7">
    <source>
        <dbReference type="Google" id="ProtNLM"/>
    </source>
</evidence>
<dbReference type="Pfam" id="PF07944">
    <property type="entry name" value="Beta-AFase-like_GH127_cat"/>
    <property type="match status" value="1"/>
</dbReference>
<evidence type="ECO:0000313" key="6">
    <source>
        <dbReference type="Proteomes" id="UP000018851"/>
    </source>
</evidence>
<dbReference type="AlphaFoldDB" id="W0AIL1"/>
<feature type="chain" id="PRO_5004785309" description="Glycoside hydrolase family 127 protein" evidence="1">
    <location>
        <begin position="17"/>
        <end position="773"/>
    </location>
</feature>
<feature type="domain" description="Glycoside hydrolase GH146 substrate-binding" evidence="3">
    <location>
        <begin position="638"/>
        <end position="770"/>
    </location>
</feature>
<evidence type="ECO:0000259" key="4">
    <source>
        <dbReference type="Pfam" id="PF20736"/>
    </source>
</evidence>
<reference evidence="5 6" key="1">
    <citation type="submission" date="2013-07" db="EMBL/GenBank/DDBJ databases">
        <title>Completed genome of Sphingomonas sanxanigenens NX02.</title>
        <authorList>
            <person name="Ma T."/>
            <person name="Huang H."/>
            <person name="Wu M."/>
            <person name="Li X."/>
            <person name="Li G."/>
        </authorList>
    </citation>
    <scope>NUCLEOTIDE SEQUENCE [LARGE SCALE GENOMIC DNA]</scope>
    <source>
        <strain evidence="5 6">NX02</strain>
    </source>
</reference>
<evidence type="ECO:0000313" key="5">
    <source>
        <dbReference type="EMBL" id="AHE55470.1"/>
    </source>
</evidence>
<dbReference type="PANTHER" id="PTHR31151">
    <property type="entry name" value="PROLINE-TRNA LIGASE (DUF1680)"/>
    <property type="match status" value="1"/>
</dbReference>
<dbReference type="InterPro" id="IPR012878">
    <property type="entry name" value="Beta-AFase-like_GH127_cat"/>
</dbReference>
<proteinExistence type="predicted"/>
<dbReference type="PANTHER" id="PTHR31151:SF0">
    <property type="entry name" value="PROLINE-TRNA LIGASE (DUF1680)"/>
    <property type="match status" value="1"/>
</dbReference>
<dbReference type="InterPro" id="IPR049046">
    <property type="entry name" value="Beta-AFase-like_GH127_middle"/>
</dbReference>